<evidence type="ECO:0000313" key="1">
    <source>
        <dbReference type="Proteomes" id="UP001652660"/>
    </source>
</evidence>
<accession>A0ABM4V9W6</accession>
<evidence type="ECO:0000313" key="2">
    <source>
        <dbReference type="RefSeq" id="XP_071916302.1"/>
    </source>
</evidence>
<reference evidence="2" key="1">
    <citation type="submission" date="2025-08" db="UniProtKB">
        <authorList>
            <consortium name="RefSeq"/>
        </authorList>
    </citation>
    <scope>IDENTIFICATION</scope>
    <source>
        <tissue evidence="2">Leaves</tissue>
    </source>
</reference>
<dbReference type="SUPFAM" id="SSF56219">
    <property type="entry name" value="DNase I-like"/>
    <property type="match status" value="1"/>
</dbReference>
<protein>
    <recommendedName>
        <fullName evidence="3">Endonuclease/exonuclease/phosphatase domain-containing protein</fullName>
    </recommendedName>
</protein>
<dbReference type="GeneID" id="140011405"/>
<dbReference type="PANTHER" id="PTHR33710:SF62">
    <property type="entry name" value="DUF4283 DOMAIN PROTEIN"/>
    <property type="match status" value="1"/>
</dbReference>
<gene>
    <name evidence="2" type="primary">LOC140011405</name>
</gene>
<proteinExistence type="predicted"/>
<name>A0ABM4V9W6_COFAR</name>
<dbReference type="Gene3D" id="3.60.10.10">
    <property type="entry name" value="Endonuclease/exonuclease/phosphatase"/>
    <property type="match status" value="1"/>
</dbReference>
<dbReference type="Proteomes" id="UP001652660">
    <property type="component" value="Chromosome 7e"/>
</dbReference>
<keyword evidence="1" id="KW-1185">Reference proteome</keyword>
<sequence>MLRFDECAVAEAMNKAGGMALLWKEEVTVKEVLMSAFTIEAHVEDHEANIDWWFIGLYASCDNQVRGQQWKVIQNRKRLWGERWIIAGDFNDIVSNDEKWGGNWREERSFRDFKEFINGNQMIDIGFEGHPWTWCNNWDAEGEIKQRLDRGLCSYSWYQTFDQVKCRHMETYASDHSMIMIDTRPMPSKRKKRFYFEKRWLKREDIGEVIKTAWELQTE</sequence>
<dbReference type="RefSeq" id="XP_071916302.1">
    <property type="nucleotide sequence ID" value="XM_072060201.1"/>
</dbReference>
<evidence type="ECO:0008006" key="3">
    <source>
        <dbReference type="Google" id="ProtNLM"/>
    </source>
</evidence>
<dbReference type="PANTHER" id="PTHR33710">
    <property type="entry name" value="BNAC02G09200D PROTEIN"/>
    <property type="match status" value="1"/>
</dbReference>
<organism evidence="1 2">
    <name type="scientific">Coffea arabica</name>
    <name type="common">Arabian coffee</name>
    <dbReference type="NCBI Taxonomy" id="13443"/>
    <lineage>
        <taxon>Eukaryota</taxon>
        <taxon>Viridiplantae</taxon>
        <taxon>Streptophyta</taxon>
        <taxon>Embryophyta</taxon>
        <taxon>Tracheophyta</taxon>
        <taxon>Spermatophyta</taxon>
        <taxon>Magnoliopsida</taxon>
        <taxon>eudicotyledons</taxon>
        <taxon>Gunneridae</taxon>
        <taxon>Pentapetalae</taxon>
        <taxon>asterids</taxon>
        <taxon>lamiids</taxon>
        <taxon>Gentianales</taxon>
        <taxon>Rubiaceae</taxon>
        <taxon>Ixoroideae</taxon>
        <taxon>Gardenieae complex</taxon>
        <taxon>Bertiereae - Coffeeae clade</taxon>
        <taxon>Coffeeae</taxon>
        <taxon>Coffea</taxon>
    </lineage>
</organism>
<dbReference type="InterPro" id="IPR036691">
    <property type="entry name" value="Endo/exonu/phosph_ase_sf"/>
</dbReference>